<dbReference type="GeneID" id="96780066"/>
<sequence length="317" mass="34794">MCNIQKARIAYAGPALTDGEMDVRELAPALIAFAEFVSNAGKAIGCERNIKVMLNQDSLNKGSFDITFILNMSILEQAKLFVEGSKSTGLDDLMAILGYVANTGGTAVVIKSIFDLISTIGKKAMTKITKKSPDTSEIHLADGTKIEVNINTLKVFLDVGCRKSIEGVIRPLETAGIDSFEVRNPADKTDKKPVAAVKKSEAELFKAPPAKEITEELPEAQSQEMLVKLVTINFEQGKWKVTDGTNPAIWVTIADEAFLNQISNHEITFGSGDMLRIAYRHVQKLKNGVLSSEYIVDKVLEVRPAPKQIKLDFEYEE</sequence>
<organism evidence="1 2">
    <name type="scientific">Anaerovibrio slackiae</name>
    <dbReference type="NCBI Taxonomy" id="2652309"/>
    <lineage>
        <taxon>Bacteria</taxon>
        <taxon>Bacillati</taxon>
        <taxon>Bacillota</taxon>
        <taxon>Negativicutes</taxon>
        <taxon>Selenomonadales</taxon>
        <taxon>Selenomonadaceae</taxon>
        <taxon>Anaerovibrio</taxon>
    </lineage>
</organism>
<gene>
    <name evidence="1" type="ORF">FYJ84_14120</name>
</gene>
<proteinExistence type="predicted"/>
<evidence type="ECO:0000313" key="2">
    <source>
        <dbReference type="Proteomes" id="UP000433181"/>
    </source>
</evidence>
<comment type="caution">
    <text evidence="1">The sequence shown here is derived from an EMBL/GenBank/DDBJ whole genome shotgun (WGS) entry which is preliminary data.</text>
</comment>
<name>A0A6I2UMA8_9FIRM</name>
<keyword evidence="2" id="KW-1185">Reference proteome</keyword>
<dbReference type="RefSeq" id="WP_154408247.1">
    <property type="nucleotide sequence ID" value="NZ_VUNR01000055.1"/>
</dbReference>
<accession>A0A6I2UMA8</accession>
<reference evidence="1 2" key="1">
    <citation type="submission" date="2019-08" db="EMBL/GenBank/DDBJ databases">
        <title>In-depth cultivation of the pig gut microbiome towards novel bacterial diversity and tailored functional studies.</title>
        <authorList>
            <person name="Wylensek D."/>
            <person name="Hitch T.C.A."/>
            <person name="Clavel T."/>
        </authorList>
    </citation>
    <scope>NUCLEOTIDE SEQUENCE [LARGE SCALE GENOMIC DNA]</scope>
    <source>
        <strain evidence="1 2">WCA-693-APC-5D-A</strain>
    </source>
</reference>
<protein>
    <submittedName>
        <fullName evidence="1">Uncharacterized protein</fullName>
    </submittedName>
</protein>
<dbReference type="Proteomes" id="UP000433181">
    <property type="component" value="Unassembled WGS sequence"/>
</dbReference>
<evidence type="ECO:0000313" key="1">
    <source>
        <dbReference type="EMBL" id="MSU10082.1"/>
    </source>
</evidence>
<dbReference type="AlphaFoldDB" id="A0A6I2UMA8"/>
<dbReference type="EMBL" id="VUNR01000055">
    <property type="protein sequence ID" value="MSU10082.1"/>
    <property type="molecule type" value="Genomic_DNA"/>
</dbReference>